<organism evidence="1 2">
    <name type="scientific">Candidatus Blackburnbacteria bacterium RIFCSPHIGHO2_12_FULL_41_13b</name>
    <dbReference type="NCBI Taxonomy" id="1797517"/>
    <lineage>
        <taxon>Bacteria</taxon>
        <taxon>Candidatus Blackburniibacteriota</taxon>
    </lineage>
</organism>
<proteinExistence type="predicted"/>
<gene>
    <name evidence="1" type="ORF">A3F61_00420</name>
</gene>
<protein>
    <submittedName>
        <fullName evidence="1">Uncharacterized protein</fullName>
    </submittedName>
</protein>
<evidence type="ECO:0000313" key="2">
    <source>
        <dbReference type="Proteomes" id="UP000178272"/>
    </source>
</evidence>
<dbReference type="STRING" id="1797517.A3F61_00420"/>
<name>A0A1G1VAC7_9BACT</name>
<dbReference type="Proteomes" id="UP000178272">
    <property type="component" value="Unassembled WGS sequence"/>
</dbReference>
<reference evidence="1 2" key="1">
    <citation type="journal article" date="2016" name="Nat. Commun.">
        <title>Thousands of microbial genomes shed light on interconnected biogeochemical processes in an aquifer system.</title>
        <authorList>
            <person name="Anantharaman K."/>
            <person name="Brown C.T."/>
            <person name="Hug L.A."/>
            <person name="Sharon I."/>
            <person name="Castelle C.J."/>
            <person name="Probst A.J."/>
            <person name="Thomas B.C."/>
            <person name="Singh A."/>
            <person name="Wilkins M.J."/>
            <person name="Karaoz U."/>
            <person name="Brodie E.L."/>
            <person name="Williams K.H."/>
            <person name="Hubbard S.S."/>
            <person name="Banfield J.F."/>
        </authorList>
    </citation>
    <scope>NUCLEOTIDE SEQUENCE [LARGE SCALE GENOMIC DNA]</scope>
</reference>
<sequence>MSKYIYTWQQVVSFLMPDWYNLQQKDLSSLITYSRQLGLGEPITFQKTSYSQKDLEHLRILLSWWNLVNLISNKEWRDKITARIIQRNAILSLIENKPLEIYSIFCPSYKKGNGEYGYMGVIGNHTKAYIHKLSGFVKLSKELGLSIHATAYFSDLLLENYECIQGTTYKEDLKTNYLSFKREFLDVGNFVETKLLSSINELSKGIGEKGIRKGVINIPIEIFEKILERNKVFYINGLGWTNSMVKERTDILISSYSLMGLVFRKMYPNGIMFWVESAYERGVMYNGYDQDAPIPTIYPIKDD</sequence>
<evidence type="ECO:0000313" key="1">
    <source>
        <dbReference type="EMBL" id="OGY12211.1"/>
    </source>
</evidence>
<accession>A0A1G1VAC7</accession>
<comment type="caution">
    <text evidence="1">The sequence shown here is derived from an EMBL/GenBank/DDBJ whole genome shotgun (WGS) entry which is preliminary data.</text>
</comment>
<dbReference type="AlphaFoldDB" id="A0A1G1VAC7"/>
<dbReference type="EMBL" id="MHCA01000024">
    <property type="protein sequence ID" value="OGY12211.1"/>
    <property type="molecule type" value="Genomic_DNA"/>
</dbReference>